<dbReference type="InterPro" id="IPR047661">
    <property type="entry name" value="IstB"/>
</dbReference>
<evidence type="ECO:0000256" key="3">
    <source>
        <dbReference type="ARBA" id="ARBA00022840"/>
    </source>
</evidence>
<dbReference type="InterPro" id="IPR027417">
    <property type="entry name" value="P-loop_NTPase"/>
</dbReference>
<dbReference type="AlphaFoldDB" id="A0A0P9FAU8"/>
<protein>
    <submittedName>
        <fullName evidence="5">AAA family ATPase</fullName>
    </submittedName>
</protein>
<dbReference type="GO" id="GO:0005524">
    <property type="term" value="F:ATP binding"/>
    <property type="evidence" value="ECO:0007669"/>
    <property type="project" value="UniProtKB-KW"/>
</dbReference>
<evidence type="ECO:0000313" key="5">
    <source>
        <dbReference type="EMBL" id="KPV53792.1"/>
    </source>
</evidence>
<dbReference type="InterPro" id="IPR002611">
    <property type="entry name" value="IstB_ATP-bd"/>
</dbReference>
<dbReference type="CDD" id="cd00009">
    <property type="entry name" value="AAA"/>
    <property type="match status" value="1"/>
</dbReference>
<dbReference type="InterPro" id="IPR028350">
    <property type="entry name" value="DNAC/IstB-like"/>
</dbReference>
<evidence type="ECO:0000256" key="1">
    <source>
        <dbReference type="ARBA" id="ARBA00008059"/>
    </source>
</evidence>
<dbReference type="SMART" id="SM00382">
    <property type="entry name" value="AAA"/>
    <property type="match status" value="1"/>
</dbReference>
<keyword evidence="6" id="KW-1185">Reference proteome</keyword>
<reference evidence="5 6" key="1">
    <citation type="submission" date="2015-09" db="EMBL/GenBank/DDBJ databases">
        <title>Draft genome sequence of Kouleothrix aurantiaca JCM 19913.</title>
        <authorList>
            <person name="Hemp J."/>
        </authorList>
    </citation>
    <scope>NUCLEOTIDE SEQUENCE [LARGE SCALE GENOMIC DNA]</scope>
    <source>
        <strain evidence="5 6">COM-B</strain>
    </source>
</reference>
<comment type="similarity">
    <text evidence="1">Belongs to the IS21/IS1162 putative ATP-binding protein family.</text>
</comment>
<dbReference type="GO" id="GO:0006260">
    <property type="term" value="P:DNA replication"/>
    <property type="evidence" value="ECO:0007669"/>
    <property type="project" value="TreeGrafter"/>
</dbReference>
<dbReference type="Proteomes" id="UP000050509">
    <property type="component" value="Unassembled WGS sequence"/>
</dbReference>
<proteinExistence type="inferred from homology"/>
<gene>
    <name evidence="5" type="ORF">SE17_07565</name>
</gene>
<evidence type="ECO:0000313" key="6">
    <source>
        <dbReference type="Proteomes" id="UP000050509"/>
    </source>
</evidence>
<keyword evidence="3" id="KW-0067">ATP-binding</keyword>
<evidence type="ECO:0000259" key="4">
    <source>
        <dbReference type="SMART" id="SM00382"/>
    </source>
</evidence>
<sequence>MANRHEDLTRLLRALQLHHTAVGVDELALRAAKEGLTHAAFLYELVQQEVAYREQRRFERLLRASRLPREKTFTQLDLSPFGPLLAQQIERLREGTFVQQAVNVIAVGKPGTGKSHVTAAVGHVLVAQGQSVYWTSTAALVQHLLAAKRDLRLPRELARLDRFGCVILDDIGYVQHSRDEMEVLFTFLAERYERRSVILTTNLVFSEWDRIFKDPMTTMAAIDRVVHHSVILDMMGLESYRAKEASAQKAASAASLTPA</sequence>
<feature type="domain" description="AAA+ ATPase" evidence="4">
    <location>
        <begin position="100"/>
        <end position="232"/>
    </location>
</feature>
<dbReference type="Gene3D" id="3.40.50.300">
    <property type="entry name" value="P-loop containing nucleotide triphosphate hydrolases"/>
    <property type="match status" value="1"/>
</dbReference>
<dbReference type="NCBIfam" id="NF038214">
    <property type="entry name" value="IS21_help_AAA"/>
    <property type="match status" value="1"/>
</dbReference>
<dbReference type="PIRSF" id="PIRSF003073">
    <property type="entry name" value="DNAC_TnpB_IstB"/>
    <property type="match status" value="1"/>
</dbReference>
<keyword evidence="2" id="KW-0547">Nucleotide-binding</keyword>
<accession>A0A0P9FAU8</accession>
<dbReference type="Pfam" id="PF01695">
    <property type="entry name" value="IstB_IS21"/>
    <property type="match status" value="1"/>
</dbReference>
<dbReference type="EMBL" id="LJCR01000177">
    <property type="protein sequence ID" value="KPV53792.1"/>
    <property type="molecule type" value="Genomic_DNA"/>
</dbReference>
<dbReference type="PANTHER" id="PTHR30050:SF4">
    <property type="entry name" value="ATP-BINDING PROTEIN RV3427C IN INSERTION SEQUENCE-RELATED"/>
    <property type="match status" value="1"/>
</dbReference>
<dbReference type="PANTHER" id="PTHR30050">
    <property type="entry name" value="CHROMOSOMAL REPLICATION INITIATOR PROTEIN DNAA"/>
    <property type="match status" value="1"/>
</dbReference>
<organism evidence="5 6">
    <name type="scientific">Kouleothrix aurantiaca</name>
    <dbReference type="NCBI Taxonomy" id="186479"/>
    <lineage>
        <taxon>Bacteria</taxon>
        <taxon>Bacillati</taxon>
        <taxon>Chloroflexota</taxon>
        <taxon>Chloroflexia</taxon>
        <taxon>Chloroflexales</taxon>
        <taxon>Roseiflexineae</taxon>
        <taxon>Roseiflexaceae</taxon>
        <taxon>Kouleothrix</taxon>
    </lineage>
</organism>
<dbReference type="InterPro" id="IPR003593">
    <property type="entry name" value="AAA+_ATPase"/>
</dbReference>
<name>A0A0P9FAU8_9CHLR</name>
<dbReference type="SUPFAM" id="SSF52540">
    <property type="entry name" value="P-loop containing nucleoside triphosphate hydrolases"/>
    <property type="match status" value="1"/>
</dbReference>
<comment type="caution">
    <text evidence="5">The sequence shown here is derived from an EMBL/GenBank/DDBJ whole genome shotgun (WGS) entry which is preliminary data.</text>
</comment>
<evidence type="ECO:0000256" key="2">
    <source>
        <dbReference type="ARBA" id="ARBA00022741"/>
    </source>
</evidence>